<organism evidence="7 8">
    <name type="scientific">Thraustotheca clavata</name>
    <dbReference type="NCBI Taxonomy" id="74557"/>
    <lineage>
        <taxon>Eukaryota</taxon>
        <taxon>Sar</taxon>
        <taxon>Stramenopiles</taxon>
        <taxon>Oomycota</taxon>
        <taxon>Saprolegniomycetes</taxon>
        <taxon>Saprolegniales</taxon>
        <taxon>Achlyaceae</taxon>
        <taxon>Thraustotheca</taxon>
    </lineage>
</organism>
<sequence>MRRPSIYSVASGVLAVENLLSPYEWVQDKLRTHCSVCIQQFYTFKRRHHCRTCGEVVCSSCSKHRQLRLIDENIDMTARICILCVTRASKATHTIAIDRLTLLGDLKTPSDFYPMQTNPLDDSSVFDTMRLDEARCADTQHPNKDDTLRLLVHLVARSLECSMVFLGFVCSKGMLHVQEMAGLDVDLSTLVDMCVPVLKRQTTIIIRNTLKDANVTAKMLNANVHYYAGTPIVLHGQIMGALVAMDGIKHVSTSIIQRNTLESIARIAAEILEQRGLDPRKACPTCHSKVDPPFSQHVKSSRPSSNQADTGYQDAIESVLQLYRILHGCSWEHAKIALPLRQNPQLEYFTFHERYQHGYIKAVTQILVPPMVPLQNLLDIHQPIYSNCLLSLGERISIDYNTNLDQVVFQPGCSWARAKQYPLLSHWRDFEGGASIFLGMQLRDDFIPEFCFGWMISPTFEYNQAIVSVIVPQHKEIEEAVMIGDWLMRLIKMLQPNRHQRARSFSVHDKTHVRTTRSNTLDSRPQTEAFFWSVLEKTISTQRLLSERQEDMMQTLESNGLRIAGLSQAIERVENKLG</sequence>
<evidence type="ECO:0000256" key="5">
    <source>
        <dbReference type="SAM" id="MobiDB-lite"/>
    </source>
</evidence>
<proteinExistence type="predicted"/>
<dbReference type="Gene3D" id="3.30.40.10">
    <property type="entry name" value="Zinc/RING finger domain, C3HC4 (zinc finger)"/>
    <property type="match status" value="1"/>
</dbReference>
<evidence type="ECO:0000256" key="1">
    <source>
        <dbReference type="ARBA" id="ARBA00022723"/>
    </source>
</evidence>
<comment type="caution">
    <text evidence="7">The sequence shown here is derived from an EMBL/GenBank/DDBJ whole genome shotgun (WGS) entry which is preliminary data.</text>
</comment>
<dbReference type="GO" id="GO:0008270">
    <property type="term" value="F:zinc ion binding"/>
    <property type="evidence" value="ECO:0007669"/>
    <property type="project" value="UniProtKB-KW"/>
</dbReference>
<keyword evidence="1" id="KW-0479">Metal-binding</keyword>
<keyword evidence="3" id="KW-0862">Zinc</keyword>
<feature type="region of interest" description="Disordered" evidence="5">
    <location>
        <begin position="289"/>
        <end position="309"/>
    </location>
</feature>
<reference evidence="7 8" key="1">
    <citation type="journal article" date="2014" name="Genome Biol. Evol.">
        <title>The secreted proteins of Achlya hypogyna and Thraustotheca clavata identify the ancestral oomycete secretome and reveal gene acquisitions by horizontal gene transfer.</title>
        <authorList>
            <person name="Misner I."/>
            <person name="Blouin N."/>
            <person name="Leonard G."/>
            <person name="Richards T.A."/>
            <person name="Lane C.E."/>
        </authorList>
    </citation>
    <scope>NUCLEOTIDE SEQUENCE [LARGE SCALE GENOMIC DNA]</scope>
    <source>
        <strain evidence="7 8">ATCC 34112</strain>
    </source>
</reference>
<dbReference type="Gene3D" id="3.30.450.40">
    <property type="match status" value="1"/>
</dbReference>
<dbReference type="InterPro" id="IPR013083">
    <property type="entry name" value="Znf_RING/FYVE/PHD"/>
</dbReference>
<dbReference type="PANTHER" id="PTHR43102">
    <property type="entry name" value="SLR1143 PROTEIN"/>
    <property type="match status" value="1"/>
</dbReference>
<dbReference type="AlphaFoldDB" id="A0A1V9Y4J3"/>
<dbReference type="Proteomes" id="UP000243217">
    <property type="component" value="Unassembled WGS sequence"/>
</dbReference>
<keyword evidence="2 4" id="KW-0863">Zinc-finger</keyword>
<dbReference type="InterPro" id="IPR017455">
    <property type="entry name" value="Znf_FYVE-rel"/>
</dbReference>
<evidence type="ECO:0000256" key="4">
    <source>
        <dbReference type="PROSITE-ProRule" id="PRU00091"/>
    </source>
</evidence>
<evidence type="ECO:0000313" key="8">
    <source>
        <dbReference type="Proteomes" id="UP000243217"/>
    </source>
</evidence>
<dbReference type="SUPFAM" id="SSF57903">
    <property type="entry name" value="FYVE/PHD zinc finger"/>
    <property type="match status" value="1"/>
</dbReference>
<keyword evidence="8" id="KW-1185">Reference proteome</keyword>
<dbReference type="PROSITE" id="PS50178">
    <property type="entry name" value="ZF_FYVE"/>
    <property type="match status" value="1"/>
</dbReference>
<dbReference type="STRING" id="74557.A0A1V9Y4J3"/>
<evidence type="ECO:0000256" key="3">
    <source>
        <dbReference type="ARBA" id="ARBA00022833"/>
    </source>
</evidence>
<dbReference type="OrthoDB" id="10018316at2759"/>
<gene>
    <name evidence="7" type="ORF">THRCLA_11962</name>
</gene>
<name>A0A1V9Y4J3_9STRA</name>
<accession>A0A1V9Y4J3</accession>
<evidence type="ECO:0000313" key="7">
    <source>
        <dbReference type="EMBL" id="OQR80641.1"/>
    </source>
</evidence>
<dbReference type="Pfam" id="PF01363">
    <property type="entry name" value="FYVE"/>
    <property type="match status" value="1"/>
</dbReference>
<dbReference type="SUPFAM" id="SSF55781">
    <property type="entry name" value="GAF domain-like"/>
    <property type="match status" value="1"/>
</dbReference>
<feature type="compositionally biased region" description="Polar residues" evidence="5">
    <location>
        <begin position="297"/>
        <end position="309"/>
    </location>
</feature>
<dbReference type="EMBL" id="JNBS01005157">
    <property type="protein sequence ID" value="OQR80641.1"/>
    <property type="molecule type" value="Genomic_DNA"/>
</dbReference>
<dbReference type="SMART" id="SM00064">
    <property type="entry name" value="FYVE"/>
    <property type="match status" value="1"/>
</dbReference>
<protein>
    <recommendedName>
        <fullName evidence="6">FYVE-type domain-containing protein</fullName>
    </recommendedName>
</protein>
<dbReference type="InterPro" id="IPR029016">
    <property type="entry name" value="GAF-like_dom_sf"/>
</dbReference>
<dbReference type="PANTHER" id="PTHR43102:SF2">
    <property type="entry name" value="GAF DOMAIN-CONTAINING PROTEIN"/>
    <property type="match status" value="1"/>
</dbReference>
<feature type="domain" description="FYVE-type" evidence="6">
    <location>
        <begin position="28"/>
        <end position="89"/>
    </location>
</feature>
<dbReference type="InterPro" id="IPR000306">
    <property type="entry name" value="Znf_FYVE"/>
</dbReference>
<evidence type="ECO:0000259" key="6">
    <source>
        <dbReference type="PROSITE" id="PS50178"/>
    </source>
</evidence>
<evidence type="ECO:0000256" key="2">
    <source>
        <dbReference type="ARBA" id="ARBA00022771"/>
    </source>
</evidence>
<dbReference type="InterPro" id="IPR011011">
    <property type="entry name" value="Znf_FYVE_PHD"/>
</dbReference>